<comment type="function">
    <text evidence="8">Zinc phosphodiesterase, which displays some tRNA 3'-processing endonuclease activity. Probably involved in tRNA maturation, by removing a 3'-trailer from precursor tRNA.</text>
</comment>
<feature type="binding site" evidence="8">
    <location>
        <position position="65"/>
    </location>
    <ligand>
        <name>Zn(2+)</name>
        <dbReference type="ChEBI" id="CHEBI:29105"/>
        <label>2</label>
        <note>catalytic</note>
    </ligand>
</feature>
<protein>
    <recommendedName>
        <fullName evidence="8">Ribonuclease Z</fullName>
        <shortName evidence="8">RNase Z</shortName>
        <ecNumber evidence="8">3.1.26.11</ecNumber>
    </recommendedName>
    <alternativeName>
        <fullName evidence="8">tRNA 3 endonuclease</fullName>
    </alternativeName>
    <alternativeName>
        <fullName evidence="8">tRNase Z</fullName>
    </alternativeName>
</protein>
<feature type="binding site" evidence="8">
    <location>
        <position position="63"/>
    </location>
    <ligand>
        <name>Zn(2+)</name>
        <dbReference type="ChEBI" id="CHEBI:29105"/>
        <label>1</label>
        <note>catalytic</note>
    </ligand>
</feature>
<name>A0A6B0YSB8_9CHLR</name>
<dbReference type="Pfam" id="PF12706">
    <property type="entry name" value="Lactamase_B_2"/>
    <property type="match status" value="1"/>
</dbReference>
<dbReference type="InterPro" id="IPR013471">
    <property type="entry name" value="RNase_Z/BN"/>
</dbReference>
<dbReference type="InterPro" id="IPR036866">
    <property type="entry name" value="RibonucZ/Hydroxyglut_hydro"/>
</dbReference>
<feature type="binding site" evidence="8">
    <location>
        <position position="141"/>
    </location>
    <ligand>
        <name>Zn(2+)</name>
        <dbReference type="ChEBI" id="CHEBI:29105"/>
        <label>1</label>
        <note>catalytic</note>
    </ligand>
</feature>
<feature type="domain" description="Metallo-beta-lactamase" evidence="9">
    <location>
        <begin position="202"/>
        <end position="271"/>
    </location>
</feature>
<dbReference type="HAMAP" id="MF_01818">
    <property type="entry name" value="RNase_Z_BN"/>
    <property type="match status" value="1"/>
</dbReference>
<evidence type="ECO:0000256" key="7">
    <source>
        <dbReference type="ARBA" id="ARBA00022833"/>
    </source>
</evidence>
<keyword evidence="6 8" id="KW-0378">Hydrolase</keyword>
<keyword evidence="7 8" id="KW-0862">Zinc</keyword>
<keyword evidence="3 8" id="KW-0540">Nuclease</keyword>
<dbReference type="GO" id="GO:0008270">
    <property type="term" value="F:zinc ion binding"/>
    <property type="evidence" value="ECO:0007669"/>
    <property type="project" value="UniProtKB-UniRule"/>
</dbReference>
<dbReference type="EC" id="3.1.26.11" evidence="8"/>
<evidence type="ECO:0000256" key="4">
    <source>
        <dbReference type="ARBA" id="ARBA00022723"/>
    </source>
</evidence>
<keyword evidence="4 8" id="KW-0479">Metal-binding</keyword>
<feature type="binding site" evidence="8">
    <location>
        <position position="61"/>
    </location>
    <ligand>
        <name>Zn(2+)</name>
        <dbReference type="ChEBI" id="CHEBI:29105"/>
        <label>1</label>
        <note>catalytic</note>
    </ligand>
</feature>
<dbReference type="NCBIfam" id="NF000801">
    <property type="entry name" value="PRK00055.1-3"/>
    <property type="match status" value="1"/>
</dbReference>
<dbReference type="InterPro" id="IPR001279">
    <property type="entry name" value="Metallo-B-lactamas"/>
</dbReference>
<dbReference type="SUPFAM" id="SSF56281">
    <property type="entry name" value="Metallo-hydrolase/oxidoreductase"/>
    <property type="match status" value="1"/>
</dbReference>
<feature type="binding site" evidence="8">
    <location>
        <position position="66"/>
    </location>
    <ligand>
        <name>Zn(2+)</name>
        <dbReference type="ChEBI" id="CHEBI:29105"/>
        <label>2</label>
        <note>catalytic</note>
    </ligand>
</feature>
<evidence type="ECO:0000259" key="9">
    <source>
        <dbReference type="Pfam" id="PF12706"/>
    </source>
</evidence>
<comment type="catalytic activity">
    <reaction evidence="8">
        <text>Endonucleolytic cleavage of RNA, removing extra 3' nucleotides from tRNA precursor, generating 3' termini of tRNAs. A 3'-hydroxy group is left at the tRNA terminus and a 5'-phosphoryl group is left at the trailer molecule.</text>
        <dbReference type="EC" id="3.1.26.11"/>
    </reaction>
</comment>
<evidence type="ECO:0000313" key="10">
    <source>
        <dbReference type="EMBL" id="MXY92358.1"/>
    </source>
</evidence>
<evidence type="ECO:0000256" key="6">
    <source>
        <dbReference type="ARBA" id="ARBA00022801"/>
    </source>
</evidence>
<dbReference type="PANTHER" id="PTHR46018">
    <property type="entry name" value="ZINC PHOSPHODIESTERASE ELAC PROTEIN 1"/>
    <property type="match status" value="1"/>
</dbReference>
<feature type="binding site" evidence="8">
    <location>
        <position position="270"/>
    </location>
    <ligand>
        <name>Zn(2+)</name>
        <dbReference type="ChEBI" id="CHEBI:29105"/>
        <label>2</label>
        <note>catalytic</note>
    </ligand>
</feature>
<evidence type="ECO:0000256" key="2">
    <source>
        <dbReference type="ARBA" id="ARBA00022694"/>
    </source>
</evidence>
<gene>
    <name evidence="8" type="primary">rnz</name>
    <name evidence="10" type="ORF">F4Y42_02810</name>
</gene>
<dbReference type="Gene3D" id="3.60.15.10">
    <property type="entry name" value="Ribonuclease Z/Hydroxyacylglutathione hydrolase-like"/>
    <property type="match status" value="1"/>
</dbReference>
<evidence type="ECO:0000256" key="8">
    <source>
        <dbReference type="HAMAP-Rule" id="MF_01818"/>
    </source>
</evidence>
<keyword evidence="5 8" id="KW-0255">Endonuclease</keyword>
<dbReference type="Pfam" id="PF23023">
    <property type="entry name" value="Anti-Pycsar_Apyc1"/>
    <property type="match status" value="1"/>
</dbReference>
<proteinExistence type="inferred from homology"/>
<dbReference type="AlphaFoldDB" id="A0A6B0YSB8"/>
<keyword evidence="2 8" id="KW-0819">tRNA processing</keyword>
<dbReference type="GO" id="GO:0042781">
    <property type="term" value="F:3'-tRNA processing endoribonuclease activity"/>
    <property type="evidence" value="ECO:0007669"/>
    <property type="project" value="UniProtKB-UniRule"/>
</dbReference>
<organism evidence="10">
    <name type="scientific">Caldilineaceae bacterium SB0664_bin_27</name>
    <dbReference type="NCBI Taxonomy" id="2605260"/>
    <lineage>
        <taxon>Bacteria</taxon>
        <taxon>Bacillati</taxon>
        <taxon>Chloroflexota</taxon>
        <taxon>Caldilineae</taxon>
        <taxon>Caldilineales</taxon>
        <taxon>Caldilineaceae</taxon>
    </lineage>
</organism>
<comment type="cofactor">
    <cofactor evidence="8">
        <name>Zn(2+)</name>
        <dbReference type="ChEBI" id="CHEBI:29105"/>
    </cofactor>
    <text evidence="8">Binds 2 Zn(2+) ions.</text>
</comment>
<comment type="subunit">
    <text evidence="1 8">Homodimer.</text>
</comment>
<feature type="binding site" evidence="8">
    <location>
        <position position="212"/>
    </location>
    <ligand>
        <name>Zn(2+)</name>
        <dbReference type="ChEBI" id="CHEBI:29105"/>
        <label>2</label>
        <note>catalytic</note>
    </ligand>
</feature>
<comment type="caution">
    <text evidence="10">The sequence shown here is derived from an EMBL/GenBank/DDBJ whole genome shotgun (WGS) entry which is preliminary data.</text>
</comment>
<dbReference type="PANTHER" id="PTHR46018:SF7">
    <property type="entry name" value="RIBONUCLEASE Z"/>
    <property type="match status" value="1"/>
</dbReference>
<dbReference type="CDD" id="cd07717">
    <property type="entry name" value="RNaseZ_ZiPD-like_MBL-fold"/>
    <property type="match status" value="1"/>
</dbReference>
<feature type="binding site" evidence="8">
    <location>
        <position position="212"/>
    </location>
    <ligand>
        <name>Zn(2+)</name>
        <dbReference type="ChEBI" id="CHEBI:29105"/>
        <label>1</label>
        <note>catalytic</note>
    </ligand>
</feature>
<accession>A0A6B0YSB8</accession>
<evidence type="ECO:0000256" key="3">
    <source>
        <dbReference type="ARBA" id="ARBA00022722"/>
    </source>
</evidence>
<comment type="similarity">
    <text evidence="8">Belongs to the RNase Z family.</text>
</comment>
<evidence type="ECO:0000256" key="1">
    <source>
        <dbReference type="ARBA" id="ARBA00011738"/>
    </source>
</evidence>
<evidence type="ECO:0000256" key="5">
    <source>
        <dbReference type="ARBA" id="ARBA00022759"/>
    </source>
</evidence>
<dbReference type="EMBL" id="VXRG01000028">
    <property type="protein sequence ID" value="MXY92358.1"/>
    <property type="molecule type" value="Genomic_DNA"/>
</dbReference>
<sequence length="319" mass="34654">MFELVFLGTSASAPSVHRGLSAAMVMVQEHRFLIDCGEGTQRQILRSGLGFRRLDKILLTHGHLDHILGLGGLASTLGHWESLEELDIYGGRPALARVNRLMEVVFGVGNVSKAGVSLNEIEQGTLFEGKGFALSAFPVSHRGSGCFGFTFEEETRSPFDNAKAEALGVPAGPERRELVSGRPVVLSDGRTIHPADVLGEPQKGVKLCFVGDVSRTGPLHKIVAGADLLAIEATYLEEERELAKNHGHITARAAARLALNAGVKQLVLHHISRRYHARAILDEAREVFPKTDVAGDLDLFRVRRGKPVEVQVGPKYVVR</sequence>
<feature type="active site" description="Proton acceptor" evidence="8">
    <location>
        <position position="65"/>
    </location>
</feature>
<reference evidence="10" key="1">
    <citation type="submission" date="2019-09" db="EMBL/GenBank/DDBJ databases">
        <title>Characterisation of the sponge microbiome using genome-centric metagenomics.</title>
        <authorList>
            <person name="Engelberts J.P."/>
            <person name="Robbins S.J."/>
            <person name="De Goeij J.M."/>
            <person name="Aranda M."/>
            <person name="Bell S.C."/>
            <person name="Webster N.S."/>
        </authorList>
    </citation>
    <scope>NUCLEOTIDE SEQUENCE</scope>
    <source>
        <strain evidence="10">SB0664_bin_27</strain>
    </source>
</reference>